<evidence type="ECO:0008006" key="3">
    <source>
        <dbReference type="Google" id="ProtNLM"/>
    </source>
</evidence>
<organism evidence="1 2">
    <name type="scientific">Streptomyces lasiicapitis</name>
    <dbReference type="NCBI Taxonomy" id="1923961"/>
    <lineage>
        <taxon>Bacteria</taxon>
        <taxon>Bacillati</taxon>
        <taxon>Actinomycetota</taxon>
        <taxon>Actinomycetes</taxon>
        <taxon>Kitasatosporales</taxon>
        <taxon>Streptomycetaceae</taxon>
        <taxon>Streptomyces</taxon>
    </lineage>
</organism>
<evidence type="ECO:0000313" key="2">
    <source>
        <dbReference type="Proteomes" id="UP000656881"/>
    </source>
</evidence>
<dbReference type="SUPFAM" id="SSF55961">
    <property type="entry name" value="Bet v1-like"/>
    <property type="match status" value="1"/>
</dbReference>
<dbReference type="RefSeq" id="WP_189174736.1">
    <property type="nucleotide sequence ID" value="NZ_BMNG01000007.1"/>
</dbReference>
<dbReference type="Pfam" id="PF10604">
    <property type="entry name" value="Polyketide_cyc2"/>
    <property type="match status" value="1"/>
</dbReference>
<name>A0ABQ2M2N4_9ACTN</name>
<evidence type="ECO:0000313" key="1">
    <source>
        <dbReference type="EMBL" id="GGO46136.1"/>
    </source>
</evidence>
<dbReference type="CDD" id="cd07820">
    <property type="entry name" value="SRPBCC_3"/>
    <property type="match status" value="1"/>
</dbReference>
<sequence>MSCFETVTHINAPPQLAFDLSMDVDVHTASMADSAERVVAGVTAGRMELGDTVTWDARHFGLRWRMTSRISILDRPGHFVDEQVSGPFKHWHHAHYFEPDGGEGTVMRDVIDYAAPLGLLGRVVESAVLDRYMRRLISTRNRHLKAAAEAAGV</sequence>
<keyword evidence="2" id="KW-1185">Reference proteome</keyword>
<dbReference type="Gene3D" id="3.30.530.20">
    <property type="match status" value="1"/>
</dbReference>
<dbReference type="Proteomes" id="UP000656881">
    <property type="component" value="Unassembled WGS sequence"/>
</dbReference>
<gene>
    <name evidence="1" type="ORF">GCM10012286_36340</name>
</gene>
<accession>A0ABQ2M2N4</accession>
<reference evidence="2" key="1">
    <citation type="journal article" date="2019" name="Int. J. Syst. Evol. Microbiol.">
        <title>The Global Catalogue of Microorganisms (GCM) 10K type strain sequencing project: providing services to taxonomists for standard genome sequencing and annotation.</title>
        <authorList>
            <consortium name="The Broad Institute Genomics Platform"/>
            <consortium name="The Broad Institute Genome Sequencing Center for Infectious Disease"/>
            <person name="Wu L."/>
            <person name="Ma J."/>
        </authorList>
    </citation>
    <scope>NUCLEOTIDE SEQUENCE [LARGE SCALE GENOMIC DNA]</scope>
    <source>
        <strain evidence="2">CGMCC 4.7349</strain>
    </source>
</reference>
<proteinExistence type="predicted"/>
<dbReference type="EMBL" id="BMNG01000007">
    <property type="protein sequence ID" value="GGO46136.1"/>
    <property type="molecule type" value="Genomic_DNA"/>
</dbReference>
<dbReference type="InterPro" id="IPR019587">
    <property type="entry name" value="Polyketide_cyclase/dehydratase"/>
</dbReference>
<dbReference type="InterPro" id="IPR023393">
    <property type="entry name" value="START-like_dom_sf"/>
</dbReference>
<protein>
    <recommendedName>
        <fullName evidence="3">Cyclase</fullName>
    </recommendedName>
</protein>
<comment type="caution">
    <text evidence="1">The sequence shown here is derived from an EMBL/GenBank/DDBJ whole genome shotgun (WGS) entry which is preliminary data.</text>
</comment>